<dbReference type="RefSeq" id="WP_158757016.1">
    <property type="nucleotide sequence ID" value="NZ_CP046909.1"/>
</dbReference>
<dbReference type="AlphaFoldDB" id="A0A7Z2G326"/>
<keyword evidence="4" id="KW-1185">Reference proteome</keyword>
<accession>A0A7Z2G326</accession>
<feature type="region of interest" description="Disordered" evidence="1">
    <location>
        <begin position="34"/>
        <end position="101"/>
    </location>
</feature>
<keyword evidence="2" id="KW-0732">Signal</keyword>
<evidence type="ECO:0000313" key="3">
    <source>
        <dbReference type="EMBL" id="QGZ53854.1"/>
    </source>
</evidence>
<protein>
    <submittedName>
        <fullName evidence="3">Uncharacterized protein</fullName>
    </submittedName>
</protein>
<feature type="signal peptide" evidence="2">
    <location>
        <begin position="1"/>
        <end position="31"/>
    </location>
</feature>
<feature type="compositionally biased region" description="Polar residues" evidence="1">
    <location>
        <begin position="51"/>
        <end position="67"/>
    </location>
</feature>
<sequence length="209" mass="21067">MASFNRHQFAPYVLAAALQAACAAWPCAVFAQSAPSGTSGTSTSGSSATANDPSSQGDTLGNAVQRQQLDEQRLLGGPGTSDNPYSVTPYSSNGASPDDAQDALTNEKHMHVVTPGDYAASEANASGGRGSASRSGGTSSRIGSNGRSRAGNAVARGSAGISSGGHRSSAGYDYGASQTSPTAQVYGNPYSSPYGSPDQSSSELYKSPW</sequence>
<feature type="compositionally biased region" description="Low complexity" evidence="1">
    <location>
        <begin position="189"/>
        <end position="202"/>
    </location>
</feature>
<evidence type="ECO:0000256" key="2">
    <source>
        <dbReference type="SAM" id="SignalP"/>
    </source>
</evidence>
<dbReference type="KEGG" id="pacp:FAZ97_02410"/>
<name>A0A7Z2G326_9BURK</name>
<feature type="compositionally biased region" description="Low complexity" evidence="1">
    <location>
        <begin position="120"/>
        <end position="152"/>
    </location>
</feature>
<feature type="compositionally biased region" description="Low complexity" evidence="1">
    <location>
        <begin position="34"/>
        <end position="50"/>
    </location>
</feature>
<dbReference type="Proteomes" id="UP000434209">
    <property type="component" value="Chromosome 1"/>
</dbReference>
<feature type="chain" id="PRO_5031400811" evidence="2">
    <location>
        <begin position="32"/>
        <end position="209"/>
    </location>
</feature>
<evidence type="ECO:0000256" key="1">
    <source>
        <dbReference type="SAM" id="MobiDB-lite"/>
    </source>
</evidence>
<reference evidence="3 4" key="1">
    <citation type="submission" date="2019-12" db="EMBL/GenBank/DDBJ databases">
        <title>Paraburkholderia acidiphila 7Q-K02 sp. nov and Paraburkholderia acidisoli DHF22 sp. nov., two strains isolated from forest soil.</title>
        <authorList>
            <person name="Gao Z."/>
            <person name="Qiu L."/>
        </authorList>
    </citation>
    <scope>NUCLEOTIDE SEQUENCE [LARGE SCALE GENOMIC DNA]</scope>
    <source>
        <strain evidence="3 4">7Q-K02</strain>
    </source>
</reference>
<dbReference type="EMBL" id="CP046909">
    <property type="protein sequence ID" value="QGZ53854.1"/>
    <property type="molecule type" value="Genomic_DNA"/>
</dbReference>
<feature type="region of interest" description="Disordered" evidence="1">
    <location>
        <begin position="120"/>
        <end position="209"/>
    </location>
</feature>
<dbReference type="OrthoDB" id="9102721at2"/>
<evidence type="ECO:0000313" key="4">
    <source>
        <dbReference type="Proteomes" id="UP000434209"/>
    </source>
</evidence>
<proteinExistence type="predicted"/>
<gene>
    <name evidence="3" type="ORF">FAZ97_02410</name>
</gene>
<feature type="compositionally biased region" description="Polar residues" evidence="1">
    <location>
        <begin position="80"/>
        <end position="95"/>
    </location>
</feature>
<organism evidence="3 4">
    <name type="scientific">Paraburkholderia acidiphila</name>
    <dbReference type="NCBI Taxonomy" id="2571747"/>
    <lineage>
        <taxon>Bacteria</taxon>
        <taxon>Pseudomonadati</taxon>
        <taxon>Pseudomonadota</taxon>
        <taxon>Betaproteobacteria</taxon>
        <taxon>Burkholderiales</taxon>
        <taxon>Burkholderiaceae</taxon>
        <taxon>Paraburkholderia</taxon>
    </lineage>
</organism>
<feature type="compositionally biased region" description="Polar residues" evidence="1">
    <location>
        <begin position="176"/>
        <end position="185"/>
    </location>
</feature>